<dbReference type="EMBL" id="RCMK01001816">
    <property type="protein sequence ID" value="KAG2888125.1"/>
    <property type="molecule type" value="Genomic_DNA"/>
</dbReference>
<evidence type="ECO:0000313" key="5">
    <source>
        <dbReference type="EMBL" id="KAG2960340.1"/>
    </source>
</evidence>
<evidence type="ECO:0000313" key="8">
    <source>
        <dbReference type="Proteomes" id="UP000251314"/>
    </source>
</evidence>
<name>A0A329RDW6_9STRA</name>
<dbReference type="EMBL" id="MJFZ01001796">
    <property type="protein sequence ID" value="RAW21398.1"/>
    <property type="molecule type" value="Genomic_DNA"/>
</dbReference>
<dbReference type="EMBL" id="RCMI01001848">
    <property type="protein sequence ID" value="KAG2880650.1"/>
    <property type="molecule type" value="Genomic_DNA"/>
</dbReference>
<keyword evidence="8" id="KW-1185">Reference proteome</keyword>
<comment type="caution">
    <text evidence="7">The sequence shown here is derived from an EMBL/GenBank/DDBJ whole genome shotgun (WGS) entry which is preliminary data.</text>
</comment>
<dbReference type="Proteomes" id="UP000774804">
    <property type="component" value="Unassembled WGS sequence"/>
</dbReference>
<protein>
    <submittedName>
        <fullName evidence="7">Uncharacterized protein</fullName>
    </submittedName>
</protein>
<gene>
    <name evidence="7" type="ORF">PC110_g22158</name>
    <name evidence="2" type="ORF">PC113_g22522</name>
    <name evidence="3" type="ORF">PC115_g22451</name>
    <name evidence="4" type="ORF">PC117_g24999</name>
    <name evidence="5" type="ORF">PC118_g22573</name>
    <name evidence="6" type="ORF">PC129_g22108</name>
</gene>
<dbReference type="Proteomes" id="UP000736787">
    <property type="component" value="Unassembled WGS sequence"/>
</dbReference>
<dbReference type="EMBL" id="RCML01001797">
    <property type="protein sequence ID" value="KAG2960340.1"/>
    <property type="molecule type" value="Genomic_DNA"/>
</dbReference>
<evidence type="ECO:0000313" key="4">
    <source>
        <dbReference type="EMBL" id="KAG2888125.1"/>
    </source>
</evidence>
<reference evidence="2" key="2">
    <citation type="submission" date="2018-10" db="EMBL/GenBank/DDBJ databases">
        <title>Effector identification in a new, highly contiguous assembly of the strawberry crown rot pathogen Phytophthora cactorum.</title>
        <authorList>
            <person name="Armitage A.D."/>
            <person name="Nellist C.F."/>
            <person name="Bates H."/>
            <person name="Vickerstaff R.J."/>
            <person name="Harrison R.J."/>
        </authorList>
    </citation>
    <scope>NUCLEOTIDE SEQUENCE</scope>
    <source>
        <strain evidence="2">15-7</strain>
        <strain evidence="3">4032</strain>
        <strain evidence="4">4040</strain>
        <strain evidence="5">P415</strain>
        <strain evidence="6">P421</strain>
    </source>
</reference>
<dbReference type="OrthoDB" id="126457at2759"/>
<dbReference type="Proteomes" id="UP000251314">
    <property type="component" value="Unassembled WGS sequence"/>
</dbReference>
<dbReference type="AlphaFoldDB" id="A0A329RDW6"/>
<organism evidence="7 8">
    <name type="scientific">Phytophthora cactorum</name>
    <dbReference type="NCBI Taxonomy" id="29920"/>
    <lineage>
        <taxon>Eukaryota</taxon>
        <taxon>Sar</taxon>
        <taxon>Stramenopiles</taxon>
        <taxon>Oomycota</taxon>
        <taxon>Peronosporomycetes</taxon>
        <taxon>Peronosporales</taxon>
        <taxon>Peronosporaceae</taxon>
        <taxon>Phytophthora</taxon>
    </lineage>
</organism>
<proteinExistence type="predicted"/>
<evidence type="ECO:0000313" key="2">
    <source>
        <dbReference type="EMBL" id="KAG2821065.1"/>
    </source>
</evidence>
<evidence type="ECO:0000313" key="6">
    <source>
        <dbReference type="EMBL" id="KAG3205381.1"/>
    </source>
</evidence>
<dbReference type="VEuPathDB" id="FungiDB:PC110_g22158"/>
<accession>A0A329RDW6</accession>
<dbReference type="EMBL" id="RCMG01001729">
    <property type="protein sequence ID" value="KAG2821065.1"/>
    <property type="molecule type" value="Genomic_DNA"/>
</dbReference>
<reference evidence="7 8" key="1">
    <citation type="submission" date="2018-01" db="EMBL/GenBank/DDBJ databases">
        <title>Draft genome of the strawberry crown rot pathogen Phytophthora cactorum.</title>
        <authorList>
            <person name="Armitage A.D."/>
            <person name="Lysoe E."/>
            <person name="Nellist C.F."/>
            <person name="Harrison R.J."/>
            <person name="Brurberg M.B."/>
        </authorList>
    </citation>
    <scope>NUCLEOTIDE SEQUENCE [LARGE SCALE GENOMIC DNA]</scope>
    <source>
        <strain evidence="7 8">10300</strain>
    </source>
</reference>
<dbReference type="Proteomes" id="UP000760860">
    <property type="component" value="Unassembled WGS sequence"/>
</dbReference>
<dbReference type="Proteomes" id="UP000697107">
    <property type="component" value="Unassembled WGS sequence"/>
</dbReference>
<feature type="compositionally biased region" description="Basic and acidic residues" evidence="1">
    <location>
        <begin position="19"/>
        <end position="32"/>
    </location>
</feature>
<sequence length="113" mass="12885">MNTANEGSQGSRGGKRASRGGDERRRTTKEDLSSEDDDLFIADFEDEDPQAELTRQMEDIAVLNDADPTPRIEIASHRGLDRIKLFSGFRYNKSENSMQWPRIFVYEMTGTHT</sequence>
<evidence type="ECO:0000313" key="7">
    <source>
        <dbReference type="EMBL" id="RAW21398.1"/>
    </source>
</evidence>
<dbReference type="EMBL" id="RCMV01001947">
    <property type="protein sequence ID" value="KAG3205381.1"/>
    <property type="molecule type" value="Genomic_DNA"/>
</dbReference>
<dbReference type="Proteomes" id="UP000735874">
    <property type="component" value="Unassembled WGS sequence"/>
</dbReference>
<evidence type="ECO:0000313" key="3">
    <source>
        <dbReference type="EMBL" id="KAG2880650.1"/>
    </source>
</evidence>
<feature type="region of interest" description="Disordered" evidence="1">
    <location>
        <begin position="1"/>
        <end position="38"/>
    </location>
</feature>
<evidence type="ECO:0000256" key="1">
    <source>
        <dbReference type="SAM" id="MobiDB-lite"/>
    </source>
</evidence>